<protein>
    <submittedName>
        <fullName evidence="11">Cation diffusion facilitator family transporter</fullName>
    </submittedName>
</protein>
<keyword evidence="6 8" id="KW-0472">Membrane</keyword>
<keyword evidence="4 8" id="KW-0812">Transmembrane</keyword>
<dbReference type="NCBIfam" id="TIGR01297">
    <property type="entry name" value="CDF"/>
    <property type="match status" value="1"/>
</dbReference>
<sequence length="346" mass="37990">MVDTSTSDAEKIRTSAAWVSVIVSLLVFLFKVGAYRITGSTAVLSDALESIVNVIASAVALFVIRFAAIPADHNHPYGHGKAESFSSAFEGGLIFFAAIMIIGESAKALFYQEPPRQLETGLWIVGAAALVNLFLGLYLKRVGKSHKSEALKASGAHVMSDVLTTVGVMVGLVLVLVTGKTWIDPLIAILVGAHLAYSGYKISRESLGVLMDEQDENVLEDLATSIRKNRKPGVIEIHNLRIIRSGRFHHVDAHLVVPEYWDVAEVHSFTHNYESEVVRDYEFDGELAFHLDPCKKSYCQICDMPNCPIRQLPFQELRLPTVKSLTGGPRPTNQGPYDKPDSSQKN</sequence>
<evidence type="ECO:0000313" key="12">
    <source>
        <dbReference type="Proteomes" id="UP000830116"/>
    </source>
</evidence>
<dbReference type="SUPFAM" id="SSF161111">
    <property type="entry name" value="Cation efflux protein transmembrane domain-like"/>
    <property type="match status" value="1"/>
</dbReference>
<dbReference type="RefSeq" id="WP_243535687.1">
    <property type="nucleotide sequence ID" value="NZ_CP093442.1"/>
</dbReference>
<dbReference type="EMBL" id="CP093442">
    <property type="protein sequence ID" value="UOF00074.1"/>
    <property type="molecule type" value="Genomic_DNA"/>
</dbReference>
<dbReference type="Pfam" id="PF16916">
    <property type="entry name" value="ZT_dimer"/>
    <property type="match status" value="1"/>
</dbReference>
<evidence type="ECO:0000256" key="5">
    <source>
        <dbReference type="ARBA" id="ARBA00022989"/>
    </source>
</evidence>
<feature type="transmembrane region" description="Helical" evidence="8">
    <location>
        <begin position="50"/>
        <end position="68"/>
    </location>
</feature>
<proteinExistence type="inferred from homology"/>
<evidence type="ECO:0000256" key="7">
    <source>
        <dbReference type="SAM" id="MobiDB-lite"/>
    </source>
</evidence>
<dbReference type="Gene3D" id="3.30.70.1350">
    <property type="entry name" value="Cation efflux protein, cytoplasmic domain"/>
    <property type="match status" value="1"/>
</dbReference>
<evidence type="ECO:0000259" key="10">
    <source>
        <dbReference type="Pfam" id="PF16916"/>
    </source>
</evidence>
<comment type="similarity">
    <text evidence="2">Belongs to the cation diffusion facilitator (CDF) transporter (TC 2.A.4) family.</text>
</comment>
<keyword evidence="3" id="KW-0813">Transport</keyword>
<reference evidence="11" key="1">
    <citation type="submission" date="2022-03" db="EMBL/GenBank/DDBJ databases">
        <title>Genome Identification and Characterization of new species Bdellovibrio reynosense LBG001 sp. nov. from a Mexico soil sample.</title>
        <authorList>
            <person name="Camilli A."/>
            <person name="Ajao Y."/>
            <person name="Guo X."/>
        </authorList>
    </citation>
    <scope>NUCLEOTIDE SEQUENCE</scope>
    <source>
        <strain evidence="11">LBG001</strain>
    </source>
</reference>
<dbReference type="InterPro" id="IPR058533">
    <property type="entry name" value="Cation_efflux_TM"/>
</dbReference>
<evidence type="ECO:0000256" key="3">
    <source>
        <dbReference type="ARBA" id="ARBA00022448"/>
    </source>
</evidence>
<accession>A0ABY4C6G0</accession>
<dbReference type="Proteomes" id="UP000830116">
    <property type="component" value="Chromosome"/>
</dbReference>
<evidence type="ECO:0000259" key="9">
    <source>
        <dbReference type="Pfam" id="PF01545"/>
    </source>
</evidence>
<dbReference type="Pfam" id="PF01545">
    <property type="entry name" value="Cation_efflux"/>
    <property type="match status" value="1"/>
</dbReference>
<dbReference type="InterPro" id="IPR002524">
    <property type="entry name" value="Cation_efflux"/>
</dbReference>
<organism evidence="11 12">
    <name type="scientific">Bdellovibrio reynosensis</name>
    <dbReference type="NCBI Taxonomy" id="2835041"/>
    <lineage>
        <taxon>Bacteria</taxon>
        <taxon>Pseudomonadati</taxon>
        <taxon>Bdellovibrionota</taxon>
        <taxon>Bdellovibrionia</taxon>
        <taxon>Bdellovibrionales</taxon>
        <taxon>Pseudobdellovibrionaceae</taxon>
        <taxon>Bdellovibrio</taxon>
    </lineage>
</organism>
<evidence type="ECO:0000256" key="8">
    <source>
        <dbReference type="SAM" id="Phobius"/>
    </source>
</evidence>
<feature type="transmembrane region" description="Helical" evidence="8">
    <location>
        <begin position="12"/>
        <end position="30"/>
    </location>
</feature>
<feature type="transmembrane region" description="Helical" evidence="8">
    <location>
        <begin position="151"/>
        <end position="176"/>
    </location>
</feature>
<feature type="transmembrane region" description="Helical" evidence="8">
    <location>
        <begin position="122"/>
        <end position="139"/>
    </location>
</feature>
<evidence type="ECO:0000313" key="11">
    <source>
        <dbReference type="EMBL" id="UOF00074.1"/>
    </source>
</evidence>
<dbReference type="InterPro" id="IPR050291">
    <property type="entry name" value="CDF_Transporter"/>
</dbReference>
<dbReference type="SUPFAM" id="SSF160240">
    <property type="entry name" value="Cation efflux protein cytoplasmic domain-like"/>
    <property type="match status" value="1"/>
</dbReference>
<dbReference type="InterPro" id="IPR027470">
    <property type="entry name" value="Cation_efflux_CTD"/>
</dbReference>
<keyword evidence="5 8" id="KW-1133">Transmembrane helix</keyword>
<evidence type="ECO:0000256" key="6">
    <source>
        <dbReference type="ARBA" id="ARBA00023136"/>
    </source>
</evidence>
<feature type="domain" description="Cation efflux protein cytoplasmic" evidence="10">
    <location>
        <begin position="224"/>
        <end position="294"/>
    </location>
</feature>
<evidence type="ECO:0000256" key="2">
    <source>
        <dbReference type="ARBA" id="ARBA00008114"/>
    </source>
</evidence>
<evidence type="ECO:0000256" key="1">
    <source>
        <dbReference type="ARBA" id="ARBA00004141"/>
    </source>
</evidence>
<gene>
    <name evidence="11" type="ORF">MNR06_10210</name>
</gene>
<feature type="region of interest" description="Disordered" evidence="7">
    <location>
        <begin position="323"/>
        <end position="346"/>
    </location>
</feature>
<feature type="domain" description="Cation efflux protein transmembrane" evidence="9">
    <location>
        <begin position="18"/>
        <end position="211"/>
    </location>
</feature>
<dbReference type="PANTHER" id="PTHR43840">
    <property type="entry name" value="MITOCHONDRIAL METAL TRANSPORTER 1-RELATED"/>
    <property type="match status" value="1"/>
</dbReference>
<feature type="transmembrane region" description="Helical" evidence="8">
    <location>
        <begin position="88"/>
        <end position="110"/>
    </location>
</feature>
<comment type="subcellular location">
    <subcellularLocation>
        <location evidence="1">Membrane</location>
        <topology evidence="1">Multi-pass membrane protein</topology>
    </subcellularLocation>
</comment>
<dbReference type="Gene3D" id="1.20.1510.10">
    <property type="entry name" value="Cation efflux protein transmembrane domain"/>
    <property type="match status" value="1"/>
</dbReference>
<keyword evidence="12" id="KW-1185">Reference proteome</keyword>
<evidence type="ECO:0000256" key="4">
    <source>
        <dbReference type="ARBA" id="ARBA00022692"/>
    </source>
</evidence>
<dbReference type="InterPro" id="IPR036837">
    <property type="entry name" value="Cation_efflux_CTD_sf"/>
</dbReference>
<dbReference type="InterPro" id="IPR027469">
    <property type="entry name" value="Cation_efflux_TMD_sf"/>
</dbReference>
<dbReference type="PANTHER" id="PTHR43840:SF15">
    <property type="entry name" value="MITOCHONDRIAL METAL TRANSPORTER 1-RELATED"/>
    <property type="match status" value="1"/>
</dbReference>
<name>A0ABY4C6G0_9BACT</name>